<sequence length="253" mass="28965">MNRLIAMYLIGIDYRNRNSKEVLKAYKKLLSEGIDIKLVEDPKELIDSVLKGCVLGGVRGTLPSSEVMSYLRKHIGRFYRASILKNPFIGEYFFLVPVGIDEINENNSFRDKVTIIKYILDFIKDSGFFKDVKIGVLSGGRFSDYGRSERVDKLIEEAVNIVEYIRKTYNVHIEHRGIVLEEYLKEGFNVILAPDGISGNLIFRSLALVCGVEGCGALVLSRRRIRFIDTSRSGTWDRYYNSVKFLKNLFPLK</sequence>
<dbReference type="AlphaFoldDB" id="A0A401HR27"/>
<reference evidence="4 5" key="1">
    <citation type="journal article" date="2019" name="Int. J. Syst. Evol. Microbiol.">
        <title>Methanofervidicoccus abyssi gen. nov., sp. nov., a hydrogenotrophic methanogen, isolated from a hydrothermal vent chimney in the Mid-Cayman Spreading Center, the Caribbean Sea.</title>
        <authorList>
            <person name="Sakai S."/>
            <person name="Takaki Y."/>
            <person name="Miyazaki M."/>
            <person name="Ogawara M."/>
            <person name="Yanagawa K."/>
            <person name="Miyazaki J."/>
            <person name="Takai K."/>
        </authorList>
    </citation>
    <scope>NUCLEOTIDE SEQUENCE [LARGE SCALE GENOMIC DNA]</scope>
    <source>
        <strain evidence="4 5">HHB</strain>
    </source>
</reference>
<dbReference type="GO" id="GO:0032259">
    <property type="term" value="P:methylation"/>
    <property type="evidence" value="ECO:0007669"/>
    <property type="project" value="UniProtKB-KW"/>
</dbReference>
<organism evidence="4 5">
    <name type="scientific">Methanofervidicoccus abyssi</name>
    <dbReference type="NCBI Taxonomy" id="2082189"/>
    <lineage>
        <taxon>Archaea</taxon>
        <taxon>Methanobacteriati</taxon>
        <taxon>Methanobacteriota</taxon>
        <taxon>Methanomada group</taxon>
        <taxon>Methanococci</taxon>
        <taxon>Methanococcales</taxon>
        <taxon>Methanofervidicoccus</taxon>
    </lineage>
</organism>
<keyword evidence="3" id="KW-0808">Transferase</keyword>
<dbReference type="GO" id="GO:0008168">
    <property type="term" value="F:methyltransferase activity"/>
    <property type="evidence" value="ECO:0007669"/>
    <property type="project" value="UniProtKB-KW"/>
</dbReference>
<comment type="similarity">
    <text evidence="1">Belongs to the MtxX family.</text>
</comment>
<evidence type="ECO:0000313" key="4">
    <source>
        <dbReference type="EMBL" id="GBF36724.1"/>
    </source>
</evidence>
<dbReference type="NCBIfam" id="TIGR03270">
    <property type="entry name" value="methan_mark_4"/>
    <property type="match status" value="1"/>
</dbReference>
<evidence type="ECO:0000256" key="2">
    <source>
        <dbReference type="ARBA" id="ARBA00022603"/>
    </source>
</evidence>
<comment type="caution">
    <text evidence="4">The sequence shown here is derived from an EMBL/GenBank/DDBJ whole genome shotgun (WGS) entry which is preliminary data.</text>
</comment>
<evidence type="ECO:0000256" key="3">
    <source>
        <dbReference type="ARBA" id="ARBA00022679"/>
    </source>
</evidence>
<accession>A0A401HR27</accession>
<dbReference type="InterPro" id="IPR016764">
    <property type="entry name" value="MeTrfase_MtxX_xsu"/>
</dbReference>
<evidence type="ECO:0008006" key="6">
    <source>
        <dbReference type="Google" id="ProtNLM"/>
    </source>
</evidence>
<evidence type="ECO:0000313" key="5">
    <source>
        <dbReference type="Proteomes" id="UP000290527"/>
    </source>
</evidence>
<protein>
    <recommendedName>
        <fullName evidence="6">Methyltransferase</fullName>
    </recommendedName>
</protein>
<gene>
    <name evidence="4" type="ORF">MHHB_P0954</name>
</gene>
<keyword evidence="5" id="KW-1185">Reference proteome</keyword>
<dbReference type="EMBL" id="BFAX01000004">
    <property type="protein sequence ID" value="GBF36724.1"/>
    <property type="molecule type" value="Genomic_DNA"/>
</dbReference>
<dbReference type="Proteomes" id="UP000290527">
    <property type="component" value="Unassembled WGS sequence"/>
</dbReference>
<dbReference type="PIRSF" id="PIRSF019709">
    <property type="entry name" value="Methyltransf_MtxX"/>
    <property type="match status" value="1"/>
</dbReference>
<proteinExistence type="inferred from homology"/>
<evidence type="ECO:0000256" key="1">
    <source>
        <dbReference type="ARBA" id="ARBA00009125"/>
    </source>
</evidence>
<name>A0A401HR27_9EURY</name>
<keyword evidence="2" id="KW-0489">Methyltransferase</keyword>
<dbReference type="SUPFAM" id="SSF53659">
    <property type="entry name" value="Isocitrate/Isopropylmalate dehydrogenase-like"/>
    <property type="match status" value="1"/>
</dbReference>